<name>A0A7I8WEN3_9ANNE</name>
<sequence length="157" mass="18101">MLPRIENLLSYIIKSKTFGYLPLNFDKDEDFINIAKAICKLSGQLAKPVIPNNRKVTVGSLARCQPKINQHLDQVGATMLSNCKWDNSELWNCKILDVSHREGYLIAPLCEDKKRNFSNEYDFMSKLNDQMQFIVVKDRKGLHPNPKFKREFPGSIL</sequence>
<dbReference type="Proteomes" id="UP000549394">
    <property type="component" value="Unassembled WGS sequence"/>
</dbReference>
<gene>
    <name evidence="1" type="ORF">DGYR_LOCUS13887</name>
</gene>
<proteinExistence type="predicted"/>
<accession>A0A7I8WEN3</accession>
<dbReference type="EMBL" id="CAJFCJ010000069">
    <property type="protein sequence ID" value="CAD5126652.1"/>
    <property type="molecule type" value="Genomic_DNA"/>
</dbReference>
<protein>
    <submittedName>
        <fullName evidence="1">DgyrCDS14731</fullName>
    </submittedName>
</protein>
<evidence type="ECO:0000313" key="1">
    <source>
        <dbReference type="EMBL" id="CAD5126652.1"/>
    </source>
</evidence>
<comment type="caution">
    <text evidence="1">The sequence shown here is derived from an EMBL/GenBank/DDBJ whole genome shotgun (WGS) entry which is preliminary data.</text>
</comment>
<organism evidence="1 2">
    <name type="scientific">Dimorphilus gyrociliatus</name>
    <dbReference type="NCBI Taxonomy" id="2664684"/>
    <lineage>
        <taxon>Eukaryota</taxon>
        <taxon>Metazoa</taxon>
        <taxon>Spiralia</taxon>
        <taxon>Lophotrochozoa</taxon>
        <taxon>Annelida</taxon>
        <taxon>Polychaeta</taxon>
        <taxon>Polychaeta incertae sedis</taxon>
        <taxon>Dinophilidae</taxon>
        <taxon>Dimorphilus</taxon>
    </lineage>
</organism>
<evidence type="ECO:0000313" key="2">
    <source>
        <dbReference type="Proteomes" id="UP000549394"/>
    </source>
</evidence>
<keyword evidence="2" id="KW-1185">Reference proteome</keyword>
<reference evidence="1 2" key="1">
    <citation type="submission" date="2020-08" db="EMBL/GenBank/DDBJ databases">
        <authorList>
            <person name="Hejnol A."/>
        </authorList>
    </citation>
    <scope>NUCLEOTIDE SEQUENCE [LARGE SCALE GENOMIC DNA]</scope>
</reference>
<dbReference type="AlphaFoldDB" id="A0A7I8WEN3"/>